<comment type="similarity">
    <text evidence="1">Belongs to the beta-lactamase family.</text>
</comment>
<evidence type="ECO:0000256" key="1">
    <source>
        <dbReference type="ARBA" id="ARBA00038473"/>
    </source>
</evidence>
<dbReference type="EMBL" id="CP070499">
    <property type="protein sequence ID" value="QSB13138.1"/>
    <property type="molecule type" value="Genomic_DNA"/>
</dbReference>
<dbReference type="KEGG" id="nhy:JQS43_16000"/>
<dbReference type="PANTHER" id="PTHR22935">
    <property type="entry name" value="PENICILLIN-BINDING PROTEIN"/>
    <property type="match status" value="1"/>
</dbReference>
<evidence type="ECO:0000259" key="3">
    <source>
        <dbReference type="Pfam" id="PF00144"/>
    </source>
</evidence>
<evidence type="ECO:0000313" key="4">
    <source>
        <dbReference type="EMBL" id="QSB13138.1"/>
    </source>
</evidence>
<evidence type="ECO:0000313" key="5">
    <source>
        <dbReference type="Proteomes" id="UP000662857"/>
    </source>
</evidence>
<feature type="transmembrane region" description="Helical" evidence="2">
    <location>
        <begin position="467"/>
        <end position="488"/>
    </location>
</feature>
<protein>
    <submittedName>
        <fullName evidence="4">Beta-lactamase family protein</fullName>
    </submittedName>
</protein>
<dbReference type="InterPro" id="IPR001466">
    <property type="entry name" value="Beta-lactam-related"/>
</dbReference>
<keyword evidence="2" id="KW-1133">Transmembrane helix</keyword>
<dbReference type="InterPro" id="IPR012338">
    <property type="entry name" value="Beta-lactam/transpept-like"/>
</dbReference>
<keyword evidence="2" id="KW-0472">Membrane</keyword>
<keyword evidence="5" id="KW-1185">Reference proteome</keyword>
<name>A0A895YHE5_9ACTN</name>
<dbReference type="SUPFAM" id="SSF56601">
    <property type="entry name" value="beta-lactamase/transpeptidase-like"/>
    <property type="match status" value="1"/>
</dbReference>
<dbReference type="Gene3D" id="3.40.710.10">
    <property type="entry name" value="DD-peptidase/beta-lactamase superfamily"/>
    <property type="match status" value="1"/>
</dbReference>
<reference evidence="4" key="1">
    <citation type="submission" date="2021-02" db="EMBL/GenBank/DDBJ databases">
        <title>Natrosporangium hydrolyticum gen. nov., sp. nov, a haloalkaliphilic actinobacterium from a soda solonchak soil.</title>
        <authorList>
            <person name="Sorokin D.Y."/>
            <person name="Khijniak T.V."/>
            <person name="Zakharycheva A.P."/>
            <person name="Boueva O.V."/>
            <person name="Ariskina E.V."/>
            <person name="Hahnke R.L."/>
            <person name="Bunk B."/>
            <person name="Sproer C."/>
            <person name="Schumann P."/>
            <person name="Evtushenko L.I."/>
            <person name="Kublanov I.V."/>
        </authorList>
    </citation>
    <scope>NUCLEOTIDE SEQUENCE</scope>
    <source>
        <strain evidence="4">DSM 106523</strain>
    </source>
</reference>
<dbReference type="PANTHER" id="PTHR22935:SF95">
    <property type="entry name" value="BETA-LACTAMASE-LIKE 1-RELATED"/>
    <property type="match status" value="1"/>
</dbReference>
<dbReference type="RefSeq" id="WP_239675207.1">
    <property type="nucleotide sequence ID" value="NZ_CP070499.1"/>
</dbReference>
<gene>
    <name evidence="4" type="ORF">JQS43_16000</name>
</gene>
<feature type="transmembrane region" description="Helical" evidence="2">
    <location>
        <begin position="376"/>
        <end position="397"/>
    </location>
</feature>
<dbReference type="AlphaFoldDB" id="A0A895YHE5"/>
<dbReference type="InterPro" id="IPR051478">
    <property type="entry name" value="Beta-lactamase-like_AB/R"/>
</dbReference>
<dbReference type="Proteomes" id="UP000662857">
    <property type="component" value="Chromosome"/>
</dbReference>
<organism evidence="4 5">
    <name type="scientific">Natronosporangium hydrolyticum</name>
    <dbReference type="NCBI Taxonomy" id="2811111"/>
    <lineage>
        <taxon>Bacteria</taxon>
        <taxon>Bacillati</taxon>
        <taxon>Actinomycetota</taxon>
        <taxon>Actinomycetes</taxon>
        <taxon>Micromonosporales</taxon>
        <taxon>Micromonosporaceae</taxon>
        <taxon>Natronosporangium</taxon>
    </lineage>
</organism>
<proteinExistence type="inferred from homology"/>
<keyword evidence="2" id="KW-0812">Transmembrane</keyword>
<feature type="domain" description="Beta-lactamase-related" evidence="3">
    <location>
        <begin position="46"/>
        <end position="354"/>
    </location>
</feature>
<feature type="transmembrane region" description="Helical" evidence="2">
    <location>
        <begin position="434"/>
        <end position="455"/>
    </location>
</feature>
<evidence type="ECO:0000256" key="2">
    <source>
        <dbReference type="SAM" id="Phobius"/>
    </source>
</evidence>
<accession>A0A895YHE5</accession>
<sequence length="489" mass="50933">MRRWLAALAALGLITTAVAWLLGPTPQRLADTTTGDPALAESVRAVIADPTGYHGLAVARTDADQTSFAGLGEAAAGEPVEPDTAFEVGSIGKVLTGMLLADLAADGVVDPDQPLGELLPAVDFDDPAVAEITLAELASHRSGLPRLRMAGLRTVLNGLTWQLRGGDPYAGQDVDWLAATLPSATVSAGEPAVDYSNYGMALLGYALAEHTGVPYPELVRQRILDPLGMSATSYHLDGDPLPAHRAAGGTADGRTMAPWQGSGYAAAGIGLWSTADDLATLVAAVSDGTAPGADAATARFEAGPDEHVGYGWFTDLVNGDELTWHNGASGGFRSYVGFEPATGQGVVVLGNTDRDVVPLGQQLLTQAGDPVDRAGVGWYAIVVTLVVSCLGGLSLLFLATRPEIDRLRLVSNGAWAMALPAIAYQYGAWSTVPALVWALGVGVSVVALAQAVRRWPAVPVVAGRFRWLRWVASTLLALAAPLLVLWFYT</sequence>
<dbReference type="Pfam" id="PF00144">
    <property type="entry name" value="Beta-lactamase"/>
    <property type="match status" value="1"/>
</dbReference>